<evidence type="ECO:0000256" key="5">
    <source>
        <dbReference type="PROSITE-ProRule" id="PRU00042"/>
    </source>
</evidence>
<keyword evidence="1" id="KW-0479">Metal-binding</keyword>
<dbReference type="SUPFAM" id="SSF57667">
    <property type="entry name" value="beta-beta-alpha zinc fingers"/>
    <property type="match status" value="5"/>
</dbReference>
<organism evidence="7 8">
    <name type="scientific">Lutzomyia longipalpis</name>
    <name type="common">Sand fly</name>
    <dbReference type="NCBI Taxonomy" id="7200"/>
    <lineage>
        <taxon>Eukaryota</taxon>
        <taxon>Metazoa</taxon>
        <taxon>Ecdysozoa</taxon>
        <taxon>Arthropoda</taxon>
        <taxon>Hexapoda</taxon>
        <taxon>Insecta</taxon>
        <taxon>Pterygota</taxon>
        <taxon>Neoptera</taxon>
        <taxon>Endopterygota</taxon>
        <taxon>Diptera</taxon>
        <taxon>Nematocera</taxon>
        <taxon>Psychodoidea</taxon>
        <taxon>Psychodidae</taxon>
        <taxon>Lutzomyia</taxon>
        <taxon>Lutzomyia</taxon>
    </lineage>
</organism>
<feature type="domain" description="C2H2-type" evidence="6">
    <location>
        <begin position="344"/>
        <end position="372"/>
    </location>
</feature>
<dbReference type="InterPro" id="IPR013087">
    <property type="entry name" value="Znf_C2H2_type"/>
</dbReference>
<protein>
    <recommendedName>
        <fullName evidence="6">C2H2-type domain-containing protein</fullName>
    </recommendedName>
</protein>
<feature type="domain" description="C2H2-type" evidence="6">
    <location>
        <begin position="234"/>
        <end position="261"/>
    </location>
</feature>
<name>A0A1B0EV17_LUTLO</name>
<dbReference type="Gene3D" id="3.30.160.60">
    <property type="entry name" value="Classic Zinc Finger"/>
    <property type="match status" value="5"/>
</dbReference>
<dbReference type="EMBL" id="AJWK01030991">
    <property type="status" value="NOT_ANNOTATED_CDS"/>
    <property type="molecule type" value="Genomic_DNA"/>
</dbReference>
<feature type="domain" description="C2H2-type" evidence="6">
    <location>
        <begin position="270"/>
        <end position="298"/>
    </location>
</feature>
<feature type="domain" description="C2H2-type" evidence="6">
    <location>
        <begin position="53"/>
        <end position="80"/>
    </location>
</feature>
<feature type="domain" description="C2H2-type" evidence="6">
    <location>
        <begin position="183"/>
        <end position="210"/>
    </location>
</feature>
<dbReference type="Pfam" id="PF00096">
    <property type="entry name" value="zf-C2H2"/>
    <property type="match status" value="3"/>
</dbReference>
<feature type="domain" description="C2H2-type" evidence="6">
    <location>
        <begin position="81"/>
        <end position="108"/>
    </location>
</feature>
<keyword evidence="4" id="KW-0862">Zinc</keyword>
<keyword evidence="2" id="KW-0677">Repeat</keyword>
<dbReference type="PROSITE" id="PS00028">
    <property type="entry name" value="ZINC_FINGER_C2H2_1"/>
    <property type="match status" value="8"/>
</dbReference>
<dbReference type="PANTHER" id="PTHR24379:SF121">
    <property type="entry name" value="C2H2-TYPE DOMAIN-CONTAINING PROTEIN"/>
    <property type="match status" value="1"/>
</dbReference>
<accession>A0A1B0EV17</accession>
<dbReference type="InterPro" id="IPR036236">
    <property type="entry name" value="Znf_C2H2_sf"/>
</dbReference>
<dbReference type="PROSITE" id="PS50157">
    <property type="entry name" value="ZINC_FINGER_C2H2_2"/>
    <property type="match status" value="9"/>
</dbReference>
<evidence type="ECO:0000259" key="6">
    <source>
        <dbReference type="PROSITE" id="PS50157"/>
    </source>
</evidence>
<evidence type="ECO:0000256" key="4">
    <source>
        <dbReference type="ARBA" id="ARBA00022833"/>
    </source>
</evidence>
<proteinExistence type="predicted"/>
<evidence type="ECO:0000256" key="1">
    <source>
        <dbReference type="ARBA" id="ARBA00022723"/>
    </source>
</evidence>
<reference evidence="7" key="1">
    <citation type="submission" date="2020-05" db="UniProtKB">
        <authorList>
            <consortium name="EnsemblMetazoa"/>
        </authorList>
    </citation>
    <scope>IDENTIFICATION</scope>
    <source>
        <strain evidence="7">Jacobina</strain>
    </source>
</reference>
<dbReference type="EMBL" id="AJWK01030992">
    <property type="status" value="NOT_ANNOTATED_CDS"/>
    <property type="molecule type" value="Genomic_DNA"/>
</dbReference>
<dbReference type="PANTHER" id="PTHR24379">
    <property type="entry name" value="KRAB AND ZINC FINGER DOMAIN-CONTAINING"/>
    <property type="match status" value="1"/>
</dbReference>
<feature type="domain" description="C2H2-type" evidence="6">
    <location>
        <begin position="211"/>
        <end position="233"/>
    </location>
</feature>
<evidence type="ECO:0000256" key="2">
    <source>
        <dbReference type="ARBA" id="ARBA00022737"/>
    </source>
</evidence>
<dbReference type="EnsemblMetazoa" id="LLOJ010461-RA">
    <property type="protein sequence ID" value="LLOJ010461-PA"/>
    <property type="gene ID" value="LLOJ010461"/>
</dbReference>
<keyword evidence="3 5" id="KW-0863">Zinc-finger</keyword>
<dbReference type="VEuPathDB" id="VectorBase:LLONM1_006845"/>
<dbReference type="Pfam" id="PF13912">
    <property type="entry name" value="zf-C2H2_6"/>
    <property type="match status" value="2"/>
</dbReference>
<dbReference type="VEuPathDB" id="VectorBase:LLOJ010461"/>
<keyword evidence="8" id="KW-1185">Reference proteome</keyword>
<evidence type="ECO:0000313" key="7">
    <source>
        <dbReference type="EnsemblMetazoa" id="LLOJ010461-PA"/>
    </source>
</evidence>
<feature type="domain" description="C2H2-type" evidence="6">
    <location>
        <begin position="315"/>
        <end position="342"/>
    </location>
</feature>
<evidence type="ECO:0000256" key="3">
    <source>
        <dbReference type="ARBA" id="ARBA00022771"/>
    </source>
</evidence>
<dbReference type="SMART" id="SM00355">
    <property type="entry name" value="ZnF_C2H2"/>
    <property type="match status" value="10"/>
</dbReference>
<evidence type="ECO:0000313" key="8">
    <source>
        <dbReference type="Proteomes" id="UP000092461"/>
    </source>
</evidence>
<dbReference type="AlphaFoldDB" id="A0A1B0EV17"/>
<dbReference type="Proteomes" id="UP000092461">
    <property type="component" value="Unassembled WGS sequence"/>
</dbReference>
<sequence>MGNNSDEDEQYVLYEVIDAESEQEELKVPQKDQENIRRQLRAGREAAVARETTFCELCKSIFRTPSELRDHLPIHRDEKILYCPICSKTFQRNDRLMHHIELHTKPPPWSCWFCIKTFPYNRKESLMKHLSTHDVYLLEKSQEGREKYPGQGPNFTCDQCERKFWFQTSLEWHRRLHRKLQALQCPLCGTILKDRANLTSHIESHVQKKPNQCEVCRRNFRHEHFLARHQAKHVRCFYCDNQLVNATSLREHMRSHHRGLPQEPTADGPVSCTICGKSFPALEVLQDHLTLIEESNLPHKRIRRHAERKIKKSVFECAFCSKKFKTRDYIIQHLRIHRKKRPMYPCGICGMKFMTPYSIPRHIRAIHMDTSGQSTWVRNSRKRRIKHQ</sequence>
<feature type="domain" description="C2H2-type" evidence="6">
    <location>
        <begin position="155"/>
        <end position="182"/>
    </location>
</feature>
<dbReference type="GO" id="GO:0008270">
    <property type="term" value="F:zinc ion binding"/>
    <property type="evidence" value="ECO:0007669"/>
    <property type="project" value="UniProtKB-KW"/>
</dbReference>